<dbReference type="GO" id="GO:0030245">
    <property type="term" value="P:cellulose catabolic process"/>
    <property type="evidence" value="ECO:0007669"/>
    <property type="project" value="UniProtKB-UniPathway"/>
</dbReference>
<dbReference type="Pfam" id="PF14310">
    <property type="entry name" value="Fn3-like"/>
    <property type="match status" value="1"/>
</dbReference>
<dbReference type="SUPFAM" id="SSF51445">
    <property type="entry name" value="(Trans)glycosidases"/>
    <property type="match status" value="1"/>
</dbReference>
<evidence type="ECO:0000256" key="5">
    <source>
        <dbReference type="ARBA" id="ARBA00023295"/>
    </source>
</evidence>
<dbReference type="Pfam" id="PF01915">
    <property type="entry name" value="Glyco_hydro_3_C"/>
    <property type="match status" value="1"/>
</dbReference>
<dbReference type="InterPro" id="IPR026891">
    <property type="entry name" value="Fn3-like"/>
</dbReference>
<accession>A0A5N5QM74</accession>
<evidence type="ECO:0000256" key="4">
    <source>
        <dbReference type="ARBA" id="ARBA00022801"/>
    </source>
</evidence>
<dbReference type="PANTHER" id="PTHR42715">
    <property type="entry name" value="BETA-GLUCOSIDASE"/>
    <property type="match status" value="1"/>
</dbReference>
<dbReference type="Pfam" id="PF07691">
    <property type="entry name" value="PA14"/>
    <property type="match status" value="1"/>
</dbReference>
<comment type="catalytic activity">
    <reaction evidence="1 6">
        <text>Hydrolysis of terminal, non-reducing beta-D-glucosyl residues with release of beta-D-glucose.</text>
        <dbReference type="EC" id="3.2.1.21"/>
    </reaction>
</comment>
<evidence type="ECO:0000313" key="9">
    <source>
        <dbReference type="Proteomes" id="UP000383932"/>
    </source>
</evidence>
<dbReference type="PANTHER" id="PTHR42715:SF3">
    <property type="entry name" value="BETA-GLUCOSIDASE B-RELATED"/>
    <property type="match status" value="1"/>
</dbReference>
<dbReference type="Pfam" id="PF00933">
    <property type="entry name" value="Glyco_hydro_3"/>
    <property type="match status" value="1"/>
</dbReference>
<dbReference type="SUPFAM" id="SSF52279">
    <property type="entry name" value="Beta-D-glucan exohydrolase, C-terminal domain"/>
    <property type="match status" value="1"/>
</dbReference>
<proteinExistence type="inferred from homology"/>
<protein>
    <recommendedName>
        <fullName evidence="3 6">beta-glucosidase</fullName>
        <ecNumber evidence="3 6">3.2.1.21</ecNumber>
    </recommendedName>
</protein>
<dbReference type="InterPro" id="IPR019800">
    <property type="entry name" value="Glyco_hydro_3_AS"/>
</dbReference>
<dbReference type="InterPro" id="IPR050288">
    <property type="entry name" value="Cellulose_deg_GH3"/>
</dbReference>
<dbReference type="EC" id="3.2.1.21" evidence="3 6"/>
<dbReference type="SMART" id="SM01217">
    <property type="entry name" value="Fn3_like"/>
    <property type="match status" value="1"/>
</dbReference>
<dbReference type="Proteomes" id="UP000383932">
    <property type="component" value="Unassembled WGS sequence"/>
</dbReference>
<dbReference type="AlphaFoldDB" id="A0A5N5QM74"/>
<dbReference type="Gene3D" id="2.60.40.10">
    <property type="entry name" value="Immunoglobulins"/>
    <property type="match status" value="1"/>
</dbReference>
<dbReference type="EMBL" id="SSOP01000071">
    <property type="protein sequence ID" value="KAB5592266.1"/>
    <property type="molecule type" value="Genomic_DNA"/>
</dbReference>
<dbReference type="UniPathway" id="UPA00696"/>
<dbReference type="FunFam" id="2.60.40.10:FF:000495">
    <property type="entry name" value="Periplasmic beta-glucosidase"/>
    <property type="match status" value="1"/>
</dbReference>
<dbReference type="InterPro" id="IPR002772">
    <property type="entry name" value="Glyco_hydro_3_C"/>
</dbReference>
<dbReference type="PRINTS" id="PR00133">
    <property type="entry name" value="GLHYDRLASE3"/>
</dbReference>
<keyword evidence="6" id="KW-0119">Carbohydrate metabolism</keyword>
<dbReference type="Gene3D" id="3.20.20.300">
    <property type="entry name" value="Glycoside hydrolase, family 3, N-terminal domain"/>
    <property type="match status" value="2"/>
</dbReference>
<dbReference type="InterPro" id="IPR001764">
    <property type="entry name" value="Glyco_hydro_3_N"/>
</dbReference>
<evidence type="ECO:0000256" key="6">
    <source>
        <dbReference type="RuleBase" id="RU361161"/>
    </source>
</evidence>
<gene>
    <name evidence="8" type="ORF">CTheo_4311</name>
</gene>
<evidence type="ECO:0000256" key="3">
    <source>
        <dbReference type="ARBA" id="ARBA00012744"/>
    </source>
</evidence>
<organism evidence="8 9">
    <name type="scientific">Ceratobasidium theobromae</name>
    <dbReference type="NCBI Taxonomy" id="1582974"/>
    <lineage>
        <taxon>Eukaryota</taxon>
        <taxon>Fungi</taxon>
        <taxon>Dikarya</taxon>
        <taxon>Basidiomycota</taxon>
        <taxon>Agaricomycotina</taxon>
        <taxon>Agaricomycetes</taxon>
        <taxon>Cantharellales</taxon>
        <taxon>Ceratobasidiaceae</taxon>
        <taxon>Ceratobasidium</taxon>
    </lineage>
</organism>
<keyword evidence="5 6" id="KW-0326">Glycosidase</keyword>
<dbReference type="PROSITE" id="PS51820">
    <property type="entry name" value="PA14"/>
    <property type="match status" value="1"/>
</dbReference>
<evidence type="ECO:0000256" key="2">
    <source>
        <dbReference type="ARBA" id="ARBA00005336"/>
    </source>
</evidence>
<dbReference type="InterPro" id="IPR036881">
    <property type="entry name" value="Glyco_hydro_3_C_sf"/>
</dbReference>
<dbReference type="InterPro" id="IPR037524">
    <property type="entry name" value="PA14/GLEYA"/>
</dbReference>
<dbReference type="SMART" id="SM00758">
    <property type="entry name" value="PA14"/>
    <property type="match status" value="1"/>
</dbReference>
<evidence type="ECO:0000313" key="8">
    <source>
        <dbReference type="EMBL" id="KAB5592266.1"/>
    </source>
</evidence>
<dbReference type="InterPro" id="IPR036962">
    <property type="entry name" value="Glyco_hydro_3_N_sf"/>
</dbReference>
<evidence type="ECO:0000256" key="1">
    <source>
        <dbReference type="ARBA" id="ARBA00000448"/>
    </source>
</evidence>
<dbReference type="InterPro" id="IPR013783">
    <property type="entry name" value="Ig-like_fold"/>
</dbReference>
<keyword evidence="6" id="KW-0624">Polysaccharide degradation</keyword>
<dbReference type="InterPro" id="IPR011658">
    <property type="entry name" value="PA14_dom"/>
</dbReference>
<sequence length="912" mass="99058">MAPRPFKPLDVEDVISKLSLNEKTRLLAGIDNWHTYGVARLGIPSLRVSHRPTTQSPGLTRHQFTDGPNGARGTKFFEGVPAACFPAATGLASSWDPEFLQQVGQAIARDCKDKGCHVLLGPTINIQRSPLGGRGFESYSEDPLLSGHMARAFIKGVQSEGVSATIKHYSWRSTEWVGVAELSTRALREIYLRPFELACRDPETAPWAPMTAYNRVNGKSTQHNYRVISDNMHARQDYMLLRINSECGPPGPIIVRRTILIVCFYSLLDSVLRKQWGWNGMVMSDWYGTYSADASIKAGLDLEMPGPPTWRADALQRCVVAQKIRVAEVDARVLKLINRVTESGIPEDAEETGEPKQETVDLLRQAAGSANVLLKNSESLLPLSPADVSSIAVIGPNADAPVYSGGGSANLRPYRHITAFEGIQAALKEAGSKVEVQHTIGAHAHKEAPLLGDKHLKTKAGEPGYDIEWFNQDPLKNPGTKRVHYTRGTSSFAFFNDNLPGEDVLAQECWATLTGYYTPEVSGKYEFGAAATGLVDIYVNGQKIVDNSTNPVPGHVFFMTGTIEVCGTVELEAGKPAEIVLQFASPLAARAQGFTQIGAGSLSSESRGGVRWGGGRAFGDDEGIKEAVDLAKRVDKVVLVVGLNNDWESEGYDRDHMNLPRATDQLVSAVLEANKNTIVVVISGTPVAMPWINSASTIVQSFYSGGEAGHGLADVLFGKINPSSKLPLTFPIRDEDAPSHLNFPGQNGKVLYCEGVFVGYRHYQTYKKDVLFPFGYGLSYTQFEHSGLKLSGEIGKDSTVEVSVTVKNVGKVAGRDVVQVYVRDIASRLDRPVKELKGFAKTSVLEPGKSETVTVTLDKYAFAYFDDWAGEGKDGEGLWVAEAGDFEIIAAPSSADSGLVAGISLKQSFEWL</sequence>
<comment type="similarity">
    <text evidence="2 6">Belongs to the glycosyl hydrolase 3 family.</text>
</comment>
<comment type="caution">
    <text evidence="8">The sequence shown here is derived from an EMBL/GenBank/DDBJ whole genome shotgun (WGS) entry which is preliminary data.</text>
</comment>
<keyword evidence="4 6" id="KW-0378">Hydrolase</keyword>
<dbReference type="OrthoDB" id="47059at2759"/>
<dbReference type="PROSITE" id="PS00775">
    <property type="entry name" value="GLYCOSYL_HYDROL_F3"/>
    <property type="match status" value="1"/>
</dbReference>
<keyword evidence="9" id="KW-1185">Reference proteome</keyword>
<comment type="pathway">
    <text evidence="6">Glycan metabolism; cellulose degradation.</text>
</comment>
<reference evidence="8 9" key="1">
    <citation type="journal article" date="2019" name="Fungal Biol. Biotechnol.">
        <title>Draft genome sequence of fastidious pathogen Ceratobasidium theobromae, which causes vascular-streak dieback in Theobroma cacao.</title>
        <authorList>
            <person name="Ali S.S."/>
            <person name="Asman A."/>
            <person name="Shao J."/>
            <person name="Firmansyah A.P."/>
            <person name="Susilo A.W."/>
            <person name="Rosmana A."/>
            <person name="McMahon P."/>
            <person name="Junaid M."/>
            <person name="Guest D."/>
            <person name="Kheng T.Y."/>
            <person name="Meinhardt L.W."/>
            <person name="Bailey B.A."/>
        </authorList>
    </citation>
    <scope>NUCLEOTIDE SEQUENCE [LARGE SCALE GENOMIC DNA]</scope>
    <source>
        <strain evidence="8 9">CT2</strain>
    </source>
</reference>
<dbReference type="InterPro" id="IPR017853">
    <property type="entry name" value="GH"/>
</dbReference>
<feature type="domain" description="PA14" evidence="7">
    <location>
        <begin position="460"/>
        <end position="628"/>
    </location>
</feature>
<dbReference type="Gene3D" id="3.40.50.1700">
    <property type="entry name" value="Glycoside hydrolase family 3 C-terminal domain"/>
    <property type="match status" value="2"/>
</dbReference>
<name>A0A5N5QM74_9AGAM</name>
<evidence type="ECO:0000259" key="7">
    <source>
        <dbReference type="PROSITE" id="PS51820"/>
    </source>
</evidence>
<dbReference type="GO" id="GO:0008422">
    <property type="term" value="F:beta-glucosidase activity"/>
    <property type="evidence" value="ECO:0007669"/>
    <property type="project" value="UniProtKB-EC"/>
</dbReference>